<dbReference type="AlphaFoldDB" id="A0A8X6VV21"/>
<dbReference type="EMBL" id="BMAU01021361">
    <property type="protein sequence ID" value="GFY22946.1"/>
    <property type="molecule type" value="Genomic_DNA"/>
</dbReference>
<evidence type="ECO:0000313" key="1">
    <source>
        <dbReference type="EMBL" id="GFY22946.1"/>
    </source>
</evidence>
<evidence type="ECO:0000313" key="2">
    <source>
        <dbReference type="Proteomes" id="UP000887159"/>
    </source>
</evidence>
<dbReference type="Proteomes" id="UP000887159">
    <property type="component" value="Unassembled WGS sequence"/>
</dbReference>
<protein>
    <submittedName>
        <fullName evidence="1">Uncharacterized protein</fullName>
    </submittedName>
</protein>
<gene>
    <name evidence="1" type="ORF">TNCV_2182071</name>
</gene>
<accession>A0A8X6VV21</accession>
<comment type="caution">
    <text evidence="1">The sequence shown here is derived from an EMBL/GenBank/DDBJ whole genome shotgun (WGS) entry which is preliminary data.</text>
</comment>
<name>A0A8X6VV21_TRICX</name>
<reference evidence="1" key="1">
    <citation type="submission" date="2020-08" db="EMBL/GenBank/DDBJ databases">
        <title>Multicomponent nature underlies the extraordinary mechanical properties of spider dragline silk.</title>
        <authorList>
            <person name="Kono N."/>
            <person name="Nakamura H."/>
            <person name="Mori M."/>
            <person name="Yoshida Y."/>
            <person name="Ohtoshi R."/>
            <person name="Malay A.D."/>
            <person name="Moran D.A.P."/>
            <person name="Tomita M."/>
            <person name="Numata K."/>
            <person name="Arakawa K."/>
        </authorList>
    </citation>
    <scope>NUCLEOTIDE SEQUENCE</scope>
</reference>
<sequence>MGPPIRKREGEKWTVPDVLIGWKNRRKENEKTRRKELEKTRAGRFRKRRGESRSFFCSVMLTSNPIRE</sequence>
<organism evidence="1 2">
    <name type="scientific">Trichonephila clavipes</name>
    <name type="common">Golden silk orbweaver</name>
    <name type="synonym">Nephila clavipes</name>
    <dbReference type="NCBI Taxonomy" id="2585209"/>
    <lineage>
        <taxon>Eukaryota</taxon>
        <taxon>Metazoa</taxon>
        <taxon>Ecdysozoa</taxon>
        <taxon>Arthropoda</taxon>
        <taxon>Chelicerata</taxon>
        <taxon>Arachnida</taxon>
        <taxon>Araneae</taxon>
        <taxon>Araneomorphae</taxon>
        <taxon>Entelegynae</taxon>
        <taxon>Araneoidea</taxon>
        <taxon>Nephilidae</taxon>
        <taxon>Trichonephila</taxon>
    </lineage>
</organism>
<proteinExistence type="predicted"/>
<keyword evidence="2" id="KW-1185">Reference proteome</keyword>